<dbReference type="Proteomes" id="UP001379533">
    <property type="component" value="Chromosome"/>
</dbReference>
<evidence type="ECO:0000313" key="1">
    <source>
        <dbReference type="EMBL" id="WXA94561.1"/>
    </source>
</evidence>
<organism evidence="1 2">
    <name type="scientific">Pendulispora brunnea</name>
    <dbReference type="NCBI Taxonomy" id="2905690"/>
    <lineage>
        <taxon>Bacteria</taxon>
        <taxon>Pseudomonadati</taxon>
        <taxon>Myxococcota</taxon>
        <taxon>Myxococcia</taxon>
        <taxon>Myxococcales</taxon>
        <taxon>Sorangiineae</taxon>
        <taxon>Pendulisporaceae</taxon>
        <taxon>Pendulispora</taxon>
    </lineage>
</organism>
<gene>
    <name evidence="1" type="ORF">LZC95_50110</name>
</gene>
<keyword evidence="2" id="KW-1185">Reference proteome</keyword>
<accession>A0ABZ2K794</accession>
<protein>
    <recommendedName>
        <fullName evidence="3">Transposase</fullName>
    </recommendedName>
</protein>
<sequence>MPRAKVGNTAAKLTPELQERFVAVLRAGNYVEVACRIVGIHKSTYYDWLKIAHDEASEPFVSFALATEKAIAESEARDVALIAKAAADPKIWVAAAWRLERRFPERWGRRDKHELTGADGGPIAVKAGIVMLPPEDDRTG</sequence>
<dbReference type="RefSeq" id="WP_394845171.1">
    <property type="nucleotide sequence ID" value="NZ_CP089982.1"/>
</dbReference>
<dbReference type="EMBL" id="CP089982">
    <property type="protein sequence ID" value="WXA94561.1"/>
    <property type="molecule type" value="Genomic_DNA"/>
</dbReference>
<proteinExistence type="predicted"/>
<evidence type="ECO:0008006" key="3">
    <source>
        <dbReference type="Google" id="ProtNLM"/>
    </source>
</evidence>
<name>A0ABZ2K794_9BACT</name>
<evidence type="ECO:0000313" key="2">
    <source>
        <dbReference type="Proteomes" id="UP001379533"/>
    </source>
</evidence>
<dbReference type="Gene3D" id="1.10.10.60">
    <property type="entry name" value="Homeodomain-like"/>
    <property type="match status" value="1"/>
</dbReference>
<reference evidence="1 2" key="1">
    <citation type="submission" date="2021-12" db="EMBL/GenBank/DDBJ databases">
        <title>Discovery of the Pendulisporaceae a myxobacterial family with distinct sporulation behavior and unique specialized metabolism.</title>
        <authorList>
            <person name="Garcia R."/>
            <person name="Popoff A."/>
            <person name="Bader C.D."/>
            <person name="Loehr J."/>
            <person name="Walesch S."/>
            <person name="Walt C."/>
            <person name="Boldt J."/>
            <person name="Bunk B."/>
            <person name="Haeckl F.J.F.P.J."/>
            <person name="Gunesch A.P."/>
            <person name="Birkelbach J."/>
            <person name="Nuebel U."/>
            <person name="Pietschmann T."/>
            <person name="Bach T."/>
            <person name="Mueller R."/>
        </authorList>
    </citation>
    <scope>NUCLEOTIDE SEQUENCE [LARGE SCALE GENOMIC DNA]</scope>
    <source>
        <strain evidence="1 2">MSr12523</strain>
    </source>
</reference>